<feature type="region of interest" description="Disordered" evidence="1">
    <location>
        <begin position="161"/>
        <end position="183"/>
    </location>
</feature>
<feature type="compositionally biased region" description="Polar residues" evidence="1">
    <location>
        <begin position="169"/>
        <end position="178"/>
    </location>
</feature>
<evidence type="ECO:0008006" key="4">
    <source>
        <dbReference type="Google" id="ProtNLM"/>
    </source>
</evidence>
<evidence type="ECO:0000313" key="3">
    <source>
        <dbReference type="Proteomes" id="UP001165240"/>
    </source>
</evidence>
<sequence length="434" mass="50125">MTKILTCYLKDVDTFNGRFKWLWSNKSTLRKKKEEFLESLRTHFKQQQSAIHKEFPKKRMEMLDHVIYNLVATGIQAIRSETLMKKFNVSKSTVSRFVRSLKATPFILVARYIKEDTTGTHPDSYVFILKSHKNFHHICDEIFFAHDTTGIQTLQQEEMTTPVARPVTSPESAENVDTPSLEDDKSSHAFINLDLPVNHINNHLMSVSQSFSYIKGVPKKVNQVYAGKYGHQLQDFYARIQNAAKAVKKDTEITIEKEQVHEIAYSTIVGLDKYVHEANQQGNPLSLQDMCRLIYQIAKNQFYELVNPKSQDYSSVYANQQEVIHNESKETTLATPKRIIRKELVPNWLKAEQQQEESIQKAEVSLDQQLEMIQLKQDLGQELTLEEENLLQEHCSTYSSLEMAELKQDLGQPLTIEEQDLLHQHAAKLKEPVS</sequence>
<evidence type="ECO:0000313" key="2">
    <source>
        <dbReference type="EMBL" id="GMG76795.1"/>
    </source>
</evidence>
<dbReference type="AlphaFoldDB" id="A0AAX6BST7"/>
<evidence type="ECO:0000256" key="1">
    <source>
        <dbReference type="SAM" id="MobiDB-lite"/>
    </source>
</evidence>
<reference evidence="2" key="1">
    <citation type="journal article" date="2024" name="Appl Microbiol">
        <title>Effect of kuratsuki Bacillus and Priestia on Taste of Sake.</title>
        <authorList>
            <person name="Kobayashi K."/>
            <person name="Nishida H."/>
        </authorList>
    </citation>
    <scope>NUCLEOTIDE SEQUENCE</scope>
    <source>
        <strain evidence="2">B-12</strain>
    </source>
</reference>
<organism evidence="2 3">
    <name type="scientific">Priestia megaterium</name>
    <name type="common">Bacillus megaterium</name>
    <dbReference type="NCBI Taxonomy" id="1404"/>
    <lineage>
        <taxon>Bacteria</taxon>
        <taxon>Bacillati</taxon>
        <taxon>Bacillota</taxon>
        <taxon>Bacilli</taxon>
        <taxon>Bacillales</taxon>
        <taxon>Bacillaceae</taxon>
        <taxon>Priestia</taxon>
    </lineage>
</organism>
<protein>
    <recommendedName>
        <fullName evidence="4">Replication protein</fullName>
    </recommendedName>
</protein>
<dbReference type="RefSeq" id="WP_233335496.1">
    <property type="nucleotide sequence ID" value="NZ_BSYK01000002.1"/>
</dbReference>
<accession>A0AAX6BST7</accession>
<comment type="caution">
    <text evidence="2">The sequence shown here is derived from an EMBL/GenBank/DDBJ whole genome shotgun (WGS) entry which is preliminary data.</text>
</comment>
<dbReference type="EMBL" id="BSYK01000002">
    <property type="protein sequence ID" value="GMG76795.1"/>
    <property type="molecule type" value="Genomic_DNA"/>
</dbReference>
<proteinExistence type="predicted"/>
<dbReference type="Proteomes" id="UP001165240">
    <property type="component" value="Unassembled WGS sequence"/>
</dbReference>
<gene>
    <name evidence="2" type="ORF">ShirakiTB12_52640</name>
</gene>
<name>A0AAX6BST7_PRIMG</name>